<sequence>MQKNQTLVSPVNDISKNRGRKDFRMRPRKSTTHKKRYSQVRKVILHFIFLKAALYVQKLFNSSCSPAFNLLLLYSISQNHEAYSGRQIQNGLSPYTYTIAKKKKSKKKEGAR</sequence>
<accession>A0A2D4FJA8</accession>
<name>A0A2D4FJA8_MICCO</name>
<feature type="compositionally biased region" description="Polar residues" evidence="1">
    <location>
        <begin position="1"/>
        <end position="14"/>
    </location>
</feature>
<organism evidence="2">
    <name type="scientific">Micrurus corallinus</name>
    <name type="common">Brazilian coral snake</name>
    <dbReference type="NCBI Taxonomy" id="54390"/>
    <lineage>
        <taxon>Eukaryota</taxon>
        <taxon>Metazoa</taxon>
        <taxon>Chordata</taxon>
        <taxon>Craniata</taxon>
        <taxon>Vertebrata</taxon>
        <taxon>Euteleostomi</taxon>
        <taxon>Lepidosauria</taxon>
        <taxon>Squamata</taxon>
        <taxon>Bifurcata</taxon>
        <taxon>Unidentata</taxon>
        <taxon>Episquamata</taxon>
        <taxon>Toxicofera</taxon>
        <taxon>Serpentes</taxon>
        <taxon>Colubroidea</taxon>
        <taxon>Elapidae</taxon>
        <taxon>Elapinae</taxon>
        <taxon>Micrurus</taxon>
    </lineage>
</organism>
<reference evidence="2" key="2">
    <citation type="submission" date="2017-11" db="EMBL/GenBank/DDBJ databases">
        <title>Coralsnake Venomics: Analyses of Venom Gland Transcriptomes and Proteomes of Six Brazilian Taxa.</title>
        <authorList>
            <person name="Aird S.D."/>
            <person name="Jorge da Silva N."/>
            <person name="Qiu L."/>
            <person name="Villar-Briones A."/>
            <person name="Aparecida-Saddi V."/>
            <person name="Campos-Telles M.P."/>
            <person name="Grau M."/>
            <person name="Mikheyev A.S."/>
        </authorList>
    </citation>
    <scope>NUCLEOTIDE SEQUENCE</scope>
    <source>
        <tissue evidence="2">Venom_gland</tissue>
    </source>
</reference>
<evidence type="ECO:0000256" key="1">
    <source>
        <dbReference type="SAM" id="MobiDB-lite"/>
    </source>
</evidence>
<proteinExistence type="predicted"/>
<reference evidence="2" key="1">
    <citation type="submission" date="2017-07" db="EMBL/GenBank/DDBJ databases">
        <authorList>
            <person name="Mikheyev A."/>
            <person name="Grau M."/>
        </authorList>
    </citation>
    <scope>NUCLEOTIDE SEQUENCE</scope>
    <source>
        <tissue evidence="2">Venom_gland</tissue>
    </source>
</reference>
<dbReference type="AlphaFoldDB" id="A0A2D4FJA8"/>
<protein>
    <submittedName>
        <fullName evidence="2">Uncharacterized protein</fullName>
    </submittedName>
</protein>
<evidence type="ECO:0000313" key="2">
    <source>
        <dbReference type="EMBL" id="LAA47550.1"/>
    </source>
</evidence>
<feature type="region of interest" description="Disordered" evidence="1">
    <location>
        <begin position="1"/>
        <end position="35"/>
    </location>
</feature>
<feature type="compositionally biased region" description="Basic residues" evidence="1">
    <location>
        <begin position="26"/>
        <end position="35"/>
    </location>
</feature>
<dbReference type="EMBL" id="IACJ01074795">
    <property type="protein sequence ID" value="LAA47550.1"/>
    <property type="molecule type" value="Transcribed_RNA"/>
</dbReference>